<proteinExistence type="predicted"/>
<feature type="region of interest" description="Disordered" evidence="3">
    <location>
        <begin position="672"/>
        <end position="730"/>
    </location>
</feature>
<evidence type="ECO:0000256" key="3">
    <source>
        <dbReference type="SAM" id="MobiDB-lite"/>
    </source>
</evidence>
<feature type="transmembrane region" description="Helical" evidence="4">
    <location>
        <begin position="35"/>
        <end position="58"/>
    </location>
</feature>
<feature type="compositionally biased region" description="Acidic residues" evidence="3">
    <location>
        <begin position="702"/>
        <end position="719"/>
    </location>
</feature>
<comment type="caution">
    <text evidence="5">The sequence shown here is derived from an EMBL/GenBank/DDBJ whole genome shotgun (WGS) entry which is preliminary data.</text>
</comment>
<dbReference type="InterPro" id="IPR017972">
    <property type="entry name" value="Cyt_P450_CS"/>
</dbReference>
<evidence type="ECO:0000313" key="5">
    <source>
        <dbReference type="EMBL" id="KAL1837947.1"/>
    </source>
</evidence>
<gene>
    <name evidence="5" type="ORF">VTJ49DRAFT_3242</name>
</gene>
<dbReference type="PANTHER" id="PTHR41807:SF1">
    <property type="entry name" value="GLUTATHIONE TRANSFERASE 3"/>
    <property type="match status" value="1"/>
</dbReference>
<evidence type="ECO:0000313" key="6">
    <source>
        <dbReference type="Proteomes" id="UP001583172"/>
    </source>
</evidence>
<protein>
    <recommendedName>
        <fullName evidence="7">Cytochrome P450</fullName>
    </recommendedName>
</protein>
<keyword evidence="4" id="KW-1133">Transmembrane helix</keyword>
<accession>A0ABR3V8R6</accession>
<dbReference type="PANTHER" id="PTHR41807">
    <property type="entry name" value="GLUTATHIONE TRANSFERASE 3"/>
    <property type="match status" value="1"/>
</dbReference>
<evidence type="ECO:0000256" key="4">
    <source>
        <dbReference type="SAM" id="Phobius"/>
    </source>
</evidence>
<dbReference type="InterPro" id="IPR002401">
    <property type="entry name" value="Cyt_P450_E_grp-I"/>
</dbReference>
<evidence type="ECO:0000256" key="2">
    <source>
        <dbReference type="ARBA" id="ARBA00023004"/>
    </source>
</evidence>
<dbReference type="PROSITE" id="PS00086">
    <property type="entry name" value="CYTOCHROME_P450"/>
    <property type="match status" value="1"/>
</dbReference>
<sequence>MPFAVFAAVGAALAVAVYTYVSGLLKNIATARKTGFVYIVCPVSPFNIVWQFTFYIWVPLIKLLPRSLWANWLFVVLPEWGYSTRQEHFKRLGTETFVVASPGDVILFTEHPELIHQLTQRREIFPKDIALYGVLEMFGRNVLTTEGALWRLHRKVTSASFNEKNAAHTFAEAISQTRGLLGRWFGGDGERIGTTKTIKTLEHDTMRWALNIIGYVGFGLRLLWPGQTMPDDIDPKLAKYGSLEPPPGHTLTFADSVELTLKRIVSILIFNETLLGLLPFKFAKEAYNAKRNFLKYMDEFLHDKMEEAKRGGEPRDGMDIMGQLVQSKYNEKTGAQGKANGGSTGFQLTDTEIVGNAFIMIVAGHETTANTLHFALLELANNPATQRRLQRDVDSLFNGTDPSTWDYERSIGPLLASHVGASINETLRLVPPVTGIPKIVTPDSDQTATVDGRTHVMPAGLKCTVMAVNAHRNPRWWPTRPSERTGSETDLDDFIPERWFQQTRSGGEEKEGDNGIEDRGDYGGFQGSDVSAALFRPVRGSYLPFSDGPRSCLGRRIAMVEMAAALAVIFQRYSVELAVDEWASDEEVEAMSPEERRTVYSKAQAKSRHIISQADSVLTLKLHHGLYVPVSTEGFRKTDLELAIDEELSEHASRYQSDPRFADYFRSRARAGGSPIKKETGTALDVKPSRRRAPVKPVEEVVAAEEETASAASEEEEQTPDAPLQAQAAQVASATSTALAHTPGRALALASRLSLPATPADVAQAVDRGTIAVRSRVSELYQQSGLTEATQTTREFLSTVHSVVSAIALFELYYLRREVLPDRYAFSIPAISFLGTPTYPVFLPDVFALLTAAFWGPALTWLTTSVLLPSLAGYFFNLGVGAASSSPSKPGKRSPGRPAAGQQAEYAVDPLMFSIAKAIVTYVVYAQGVTFGGLISEISVIRINNALYSGWKGVLVGTAVSGVTAVYDAVLRK</sequence>
<dbReference type="PRINTS" id="PR00463">
    <property type="entry name" value="EP450I"/>
</dbReference>
<keyword evidence="1" id="KW-0479">Metal-binding</keyword>
<dbReference type="CDD" id="cd11070">
    <property type="entry name" value="CYP56-like"/>
    <property type="match status" value="1"/>
</dbReference>
<feature type="compositionally biased region" description="Low complexity" evidence="3">
    <location>
        <begin position="720"/>
        <end position="730"/>
    </location>
</feature>
<dbReference type="Pfam" id="PF00067">
    <property type="entry name" value="p450"/>
    <property type="match status" value="1"/>
</dbReference>
<name>A0ABR3V8R6_HUMIN</name>
<dbReference type="InterPro" id="IPR001128">
    <property type="entry name" value="Cyt_P450"/>
</dbReference>
<dbReference type="InterPro" id="IPR038872">
    <property type="entry name" value="Put_GTT3"/>
</dbReference>
<dbReference type="EMBL" id="JAZGSY010000250">
    <property type="protein sequence ID" value="KAL1837947.1"/>
    <property type="molecule type" value="Genomic_DNA"/>
</dbReference>
<dbReference type="Gene3D" id="1.10.630.10">
    <property type="entry name" value="Cytochrome P450"/>
    <property type="match status" value="1"/>
</dbReference>
<keyword evidence="4" id="KW-0472">Membrane</keyword>
<organism evidence="5 6">
    <name type="scientific">Humicola insolens</name>
    <name type="common">Soft-rot fungus</name>
    <dbReference type="NCBI Taxonomy" id="85995"/>
    <lineage>
        <taxon>Eukaryota</taxon>
        <taxon>Fungi</taxon>
        <taxon>Dikarya</taxon>
        <taxon>Ascomycota</taxon>
        <taxon>Pezizomycotina</taxon>
        <taxon>Sordariomycetes</taxon>
        <taxon>Sordariomycetidae</taxon>
        <taxon>Sordariales</taxon>
        <taxon>Chaetomiaceae</taxon>
        <taxon>Mycothermus</taxon>
    </lineage>
</organism>
<feature type="region of interest" description="Disordered" evidence="3">
    <location>
        <begin position="474"/>
        <end position="522"/>
    </location>
</feature>
<dbReference type="PRINTS" id="PR00385">
    <property type="entry name" value="P450"/>
</dbReference>
<feature type="compositionally biased region" description="Basic and acidic residues" evidence="3">
    <location>
        <begin position="506"/>
        <end position="521"/>
    </location>
</feature>
<evidence type="ECO:0008006" key="7">
    <source>
        <dbReference type="Google" id="ProtNLM"/>
    </source>
</evidence>
<keyword evidence="6" id="KW-1185">Reference proteome</keyword>
<dbReference type="InterPro" id="IPR036396">
    <property type="entry name" value="Cyt_P450_sf"/>
</dbReference>
<dbReference type="Proteomes" id="UP001583172">
    <property type="component" value="Unassembled WGS sequence"/>
</dbReference>
<keyword evidence="4" id="KW-0812">Transmembrane</keyword>
<keyword evidence="2" id="KW-0408">Iron</keyword>
<evidence type="ECO:0000256" key="1">
    <source>
        <dbReference type="ARBA" id="ARBA00022723"/>
    </source>
</evidence>
<reference evidence="5 6" key="1">
    <citation type="journal article" date="2024" name="Commun. Biol.">
        <title>Comparative genomic analysis of thermophilic fungi reveals convergent evolutionary adaptations and gene losses.</title>
        <authorList>
            <person name="Steindorff A.S."/>
            <person name="Aguilar-Pontes M.V."/>
            <person name="Robinson A.J."/>
            <person name="Andreopoulos B."/>
            <person name="LaButti K."/>
            <person name="Kuo A."/>
            <person name="Mondo S."/>
            <person name="Riley R."/>
            <person name="Otillar R."/>
            <person name="Haridas S."/>
            <person name="Lipzen A."/>
            <person name="Grimwood J."/>
            <person name="Schmutz J."/>
            <person name="Clum A."/>
            <person name="Reid I.D."/>
            <person name="Moisan M.C."/>
            <person name="Butler G."/>
            <person name="Nguyen T.T.M."/>
            <person name="Dewar K."/>
            <person name="Conant G."/>
            <person name="Drula E."/>
            <person name="Henrissat B."/>
            <person name="Hansel C."/>
            <person name="Singer S."/>
            <person name="Hutchinson M.I."/>
            <person name="de Vries R.P."/>
            <person name="Natvig D.O."/>
            <person name="Powell A.J."/>
            <person name="Tsang A."/>
            <person name="Grigoriev I.V."/>
        </authorList>
    </citation>
    <scope>NUCLEOTIDE SEQUENCE [LARGE SCALE GENOMIC DNA]</scope>
    <source>
        <strain evidence="5 6">CBS 620.91</strain>
    </source>
</reference>
<dbReference type="SUPFAM" id="SSF48264">
    <property type="entry name" value="Cytochrome P450"/>
    <property type="match status" value="1"/>
</dbReference>